<dbReference type="Pfam" id="PF00005">
    <property type="entry name" value="ABC_tran"/>
    <property type="match status" value="2"/>
</dbReference>
<keyword evidence="5" id="KW-0547">Nucleotide-binding</keyword>
<dbReference type="Proteomes" id="UP000305067">
    <property type="component" value="Unassembled WGS sequence"/>
</dbReference>
<comment type="similarity">
    <text evidence="2">Belongs to the ABC transporter superfamily. ABCG family. PDR (TC 3.A.1.205) subfamily.</text>
</comment>
<sequence>MATQHSSVDVDFFDPQGVQSLRRSLSRPSDSPPIDDKAGYHTRSPSGESQVTLNVLQQDNFDFKRALRTLISKHDEANVKQRELGVAFEDLNVVGLSSSALFQDTVGSSLNPAVIIKSIASSRRPPLRNILSGFEGVINPGEMLLVLGQPGSGCTTLLKTLTNQRAEYHATHGSVYYDSITPTTLSSHHRGDVLYIPEDDVHFPTLTVQQTISFAAKCRAPHKRVGKCDSRKDYVGLVTDALMTIFGLRHAGGTMVGDAAIRGVSGGEKKRVSICEAMAARALVGAWDNSTRGLDSSTALEYVQALRIATDVARMTTIVSLYQAGESLYTHFDKVCVIYAGKMAYFGPATQARQYFIDMGYVPANRQTTPDFLVAVTDPMARVPRSVTGDDMYGPWTKGKMGTPRSAEEFAAYFLTSSAGVANRAELERFKAERVNNAELSKHYLESTWEEKATTSRNASAYTISVPMQARAVMLRQLQIMRGSYMAQSMNIVSFVFQGIILGTVYLKTKTDTDSYYSRGGMLYFALLFYALIAQAEMPILFSMRKVIHRHQAWALYHPFVDAIASTLVDLPISFLNSVVYVVILYFCVGLQRSVGQFFVYFAMMFLSFIVMRAYYRAMSAAFVSQVNAIIMAGLSLMTFTLYTGYAVAKPLMIGALRWLSYLNPLRYSFETIITNEFRSIDGECTTLIPQGPGYEGVTLANQVCGTPGAMPGESTVNGNTYVNLSFDYHWDNTALNFGIMIIFFMGFFLALLVFTEFNTKEEHSTSTTLFKRGSAAAKQSEKNNDDEEQIVAGDSAPGQLTPTARGKEGLAMKDIFSWQNLNYDITMPNKEERRLLSDIHGYVAPGKLTALMGESGAGKTTLLNVLAKRTTMGVVTGDCFVNGRELPQDFQCQTGYCQQMDTHLGTATVREALLFSAKLRQPQSVPLAEKEAYVEECLQMCGLSAYADAIVGTLGVEHRKRTTIGVELAAKPKLLLFLDEPTSGLDSQSAWAIVSFLRSLADAGQAILCTIHQPSAELFQQFDRLLLLQKGGKTVYFGDIGHQSTKMINYFERNNSRSCGPEENPAEFMLDVIGAGATAKSAQDWSELWQRSAEAEVSRTEIVEIVEHARSRGAVSAAIKSQFATSWLYQLKELVVRDWVNHWRDPTYVMAKMSLNIVSGLFIGFTFFNSKDSISGSQNKLFSVYISTMMIVPLANQIMLNFLVTRNVYEIRERPSRMYSWTALLTSQIIVALPWNVIGSIIYFFIWYWTTGLDTDRAPYTLLMYIVIFPFYYTTVTMAVAAMSPSMEVAAITFSFLFAFIFTTNGVLQPFSKLGWWQWMYWASPFTYLVETIVAQAIGKQDINCSAFEFVPIVPPSGSTCGEYLGPFMSFAGGYVQDMSATDICRFCVYRTTDEYMDKFLHMYHKNIWRDFGFVCAFIGFNTFCIFAFTYLFRIKKSG</sequence>
<feature type="transmembrane region" description="Helical" evidence="10">
    <location>
        <begin position="1154"/>
        <end position="1171"/>
    </location>
</feature>
<feature type="transmembrane region" description="Helical" evidence="10">
    <location>
        <begin position="563"/>
        <end position="586"/>
    </location>
</feature>
<evidence type="ECO:0000256" key="6">
    <source>
        <dbReference type="ARBA" id="ARBA00022840"/>
    </source>
</evidence>
<keyword evidence="3" id="KW-0813">Transport</keyword>
<feature type="transmembrane region" description="Helical" evidence="10">
    <location>
        <begin position="485"/>
        <end position="507"/>
    </location>
</feature>
<dbReference type="SMART" id="SM00382">
    <property type="entry name" value="AAA"/>
    <property type="match status" value="2"/>
</dbReference>
<dbReference type="SUPFAM" id="SSF52540">
    <property type="entry name" value="P-loop containing nucleoside triphosphate hydrolases"/>
    <property type="match status" value="2"/>
</dbReference>
<keyword evidence="7 10" id="KW-1133">Transmembrane helix</keyword>
<dbReference type="OrthoDB" id="245989at2759"/>
<organism evidence="12 13">
    <name type="scientific">Pterulicium gracile</name>
    <dbReference type="NCBI Taxonomy" id="1884261"/>
    <lineage>
        <taxon>Eukaryota</taxon>
        <taxon>Fungi</taxon>
        <taxon>Dikarya</taxon>
        <taxon>Basidiomycota</taxon>
        <taxon>Agaricomycotina</taxon>
        <taxon>Agaricomycetes</taxon>
        <taxon>Agaricomycetidae</taxon>
        <taxon>Agaricales</taxon>
        <taxon>Pleurotineae</taxon>
        <taxon>Pterulaceae</taxon>
        <taxon>Pterulicium</taxon>
    </lineage>
</organism>
<feature type="region of interest" description="Disordered" evidence="9">
    <location>
        <begin position="773"/>
        <end position="805"/>
    </location>
</feature>
<gene>
    <name evidence="12" type="ORF">BDV98DRAFT_546885</name>
</gene>
<dbReference type="InterPro" id="IPR003593">
    <property type="entry name" value="AAA+_ATPase"/>
</dbReference>
<dbReference type="GO" id="GO:0005524">
    <property type="term" value="F:ATP binding"/>
    <property type="evidence" value="ECO:0007669"/>
    <property type="project" value="UniProtKB-KW"/>
</dbReference>
<dbReference type="CDD" id="cd03233">
    <property type="entry name" value="ABCG_PDR_domain1"/>
    <property type="match status" value="1"/>
</dbReference>
<keyword evidence="8 10" id="KW-0472">Membrane</keyword>
<feature type="transmembrane region" description="Helical" evidence="10">
    <location>
        <begin position="1226"/>
        <end position="1251"/>
    </location>
</feature>
<dbReference type="STRING" id="1884261.A0A5C3QPG6"/>
<feature type="transmembrane region" description="Helical" evidence="10">
    <location>
        <begin position="598"/>
        <end position="616"/>
    </location>
</feature>
<reference evidence="12 13" key="1">
    <citation type="journal article" date="2019" name="Nat. Ecol. Evol.">
        <title>Megaphylogeny resolves global patterns of mushroom evolution.</title>
        <authorList>
            <person name="Varga T."/>
            <person name="Krizsan K."/>
            <person name="Foldi C."/>
            <person name="Dima B."/>
            <person name="Sanchez-Garcia M."/>
            <person name="Sanchez-Ramirez S."/>
            <person name="Szollosi G.J."/>
            <person name="Szarkandi J.G."/>
            <person name="Papp V."/>
            <person name="Albert L."/>
            <person name="Andreopoulos W."/>
            <person name="Angelini C."/>
            <person name="Antonin V."/>
            <person name="Barry K.W."/>
            <person name="Bougher N.L."/>
            <person name="Buchanan P."/>
            <person name="Buyck B."/>
            <person name="Bense V."/>
            <person name="Catcheside P."/>
            <person name="Chovatia M."/>
            <person name="Cooper J."/>
            <person name="Damon W."/>
            <person name="Desjardin D."/>
            <person name="Finy P."/>
            <person name="Geml J."/>
            <person name="Haridas S."/>
            <person name="Hughes K."/>
            <person name="Justo A."/>
            <person name="Karasinski D."/>
            <person name="Kautmanova I."/>
            <person name="Kiss B."/>
            <person name="Kocsube S."/>
            <person name="Kotiranta H."/>
            <person name="LaButti K.M."/>
            <person name="Lechner B.E."/>
            <person name="Liimatainen K."/>
            <person name="Lipzen A."/>
            <person name="Lukacs Z."/>
            <person name="Mihaltcheva S."/>
            <person name="Morgado L.N."/>
            <person name="Niskanen T."/>
            <person name="Noordeloos M.E."/>
            <person name="Ohm R.A."/>
            <person name="Ortiz-Santana B."/>
            <person name="Ovrebo C."/>
            <person name="Racz N."/>
            <person name="Riley R."/>
            <person name="Savchenko A."/>
            <person name="Shiryaev A."/>
            <person name="Soop K."/>
            <person name="Spirin V."/>
            <person name="Szebenyi C."/>
            <person name="Tomsovsky M."/>
            <person name="Tulloss R.E."/>
            <person name="Uehling J."/>
            <person name="Grigoriev I.V."/>
            <person name="Vagvolgyi C."/>
            <person name="Papp T."/>
            <person name="Martin F.M."/>
            <person name="Miettinen O."/>
            <person name="Hibbett D.S."/>
            <person name="Nagy L.G."/>
        </authorList>
    </citation>
    <scope>NUCLEOTIDE SEQUENCE [LARGE SCALE GENOMIC DNA]</scope>
    <source>
        <strain evidence="12 13">CBS 309.79</strain>
    </source>
</reference>
<dbReference type="EMBL" id="ML178822">
    <property type="protein sequence ID" value="TFL02431.1"/>
    <property type="molecule type" value="Genomic_DNA"/>
</dbReference>
<evidence type="ECO:0000256" key="8">
    <source>
        <dbReference type="ARBA" id="ARBA00023136"/>
    </source>
</evidence>
<evidence type="ECO:0000259" key="11">
    <source>
        <dbReference type="PROSITE" id="PS50893"/>
    </source>
</evidence>
<dbReference type="InterPro" id="IPR034003">
    <property type="entry name" value="ABCG_PDR_2"/>
</dbReference>
<protein>
    <submittedName>
        <fullName evidence="12">ABC-2 type transporter-domain-containing protein</fullName>
    </submittedName>
</protein>
<proteinExistence type="inferred from homology"/>
<evidence type="ECO:0000256" key="3">
    <source>
        <dbReference type="ARBA" id="ARBA00022448"/>
    </source>
</evidence>
<dbReference type="CDD" id="cd03232">
    <property type="entry name" value="ABCG_PDR_domain2"/>
    <property type="match status" value="1"/>
</dbReference>
<evidence type="ECO:0000256" key="5">
    <source>
        <dbReference type="ARBA" id="ARBA00022741"/>
    </source>
</evidence>
<feature type="transmembrane region" description="Helical" evidence="10">
    <location>
        <begin position="1290"/>
        <end position="1309"/>
    </location>
</feature>
<feature type="transmembrane region" description="Helical" evidence="10">
    <location>
        <begin position="522"/>
        <end position="542"/>
    </location>
</feature>
<feature type="transmembrane region" description="Helical" evidence="10">
    <location>
        <begin position="1413"/>
        <end position="1434"/>
    </location>
</feature>
<feature type="transmembrane region" description="Helical" evidence="10">
    <location>
        <begin position="628"/>
        <end position="649"/>
    </location>
</feature>
<feature type="transmembrane region" description="Helical" evidence="10">
    <location>
        <begin position="1183"/>
        <end position="1205"/>
    </location>
</feature>
<dbReference type="InterPro" id="IPR029481">
    <property type="entry name" value="ABC_trans_N"/>
</dbReference>
<evidence type="ECO:0000256" key="7">
    <source>
        <dbReference type="ARBA" id="ARBA00022989"/>
    </source>
</evidence>
<comment type="subcellular location">
    <subcellularLocation>
        <location evidence="1">Membrane</location>
        <topology evidence="1">Multi-pass membrane protein</topology>
    </subcellularLocation>
</comment>
<evidence type="ECO:0000256" key="2">
    <source>
        <dbReference type="ARBA" id="ARBA00006012"/>
    </source>
</evidence>
<dbReference type="PANTHER" id="PTHR19241">
    <property type="entry name" value="ATP-BINDING CASSETTE TRANSPORTER"/>
    <property type="match status" value="1"/>
</dbReference>
<evidence type="ECO:0000256" key="4">
    <source>
        <dbReference type="ARBA" id="ARBA00022692"/>
    </source>
</evidence>
<evidence type="ECO:0000256" key="1">
    <source>
        <dbReference type="ARBA" id="ARBA00004141"/>
    </source>
</evidence>
<dbReference type="Gene3D" id="3.40.50.300">
    <property type="entry name" value="P-loop containing nucleotide triphosphate hydrolases"/>
    <property type="match status" value="2"/>
</dbReference>
<evidence type="ECO:0000313" key="13">
    <source>
        <dbReference type="Proteomes" id="UP000305067"/>
    </source>
</evidence>
<evidence type="ECO:0000313" key="12">
    <source>
        <dbReference type="EMBL" id="TFL02431.1"/>
    </source>
</evidence>
<dbReference type="InterPro" id="IPR027417">
    <property type="entry name" value="P-loop_NTPase"/>
</dbReference>
<dbReference type="InterPro" id="IPR003439">
    <property type="entry name" value="ABC_transporter-like_ATP-bd"/>
</dbReference>
<dbReference type="Pfam" id="PF14510">
    <property type="entry name" value="ABC_trans_N"/>
    <property type="match status" value="1"/>
</dbReference>
<keyword evidence="6" id="KW-0067">ATP-binding</keyword>
<feature type="transmembrane region" description="Helical" evidence="10">
    <location>
        <begin position="735"/>
        <end position="755"/>
    </location>
</feature>
<accession>A0A5C3QPG6</accession>
<feature type="compositionally biased region" description="Low complexity" evidence="9">
    <location>
        <begin position="20"/>
        <end position="29"/>
    </location>
</feature>
<dbReference type="InterPro" id="IPR010929">
    <property type="entry name" value="PDR_CDR_ABC"/>
</dbReference>
<dbReference type="InterPro" id="IPR017871">
    <property type="entry name" value="ABC_transporter-like_CS"/>
</dbReference>
<feature type="domain" description="ABC transporter" evidence="11">
    <location>
        <begin position="114"/>
        <end position="365"/>
    </location>
</feature>
<dbReference type="GO" id="GO:0140359">
    <property type="term" value="F:ABC-type transporter activity"/>
    <property type="evidence" value="ECO:0007669"/>
    <property type="project" value="InterPro"/>
</dbReference>
<dbReference type="FunFam" id="3.40.50.300:FF:000054">
    <property type="entry name" value="ABC multidrug transporter atrF"/>
    <property type="match status" value="1"/>
</dbReference>
<feature type="transmembrane region" description="Helical" evidence="10">
    <location>
        <begin position="1263"/>
        <end position="1283"/>
    </location>
</feature>
<dbReference type="Pfam" id="PF06422">
    <property type="entry name" value="PDR_CDR"/>
    <property type="match status" value="2"/>
</dbReference>
<name>A0A5C3QPG6_9AGAR</name>
<feature type="domain" description="ABC transporter" evidence="11">
    <location>
        <begin position="811"/>
        <end position="1056"/>
    </location>
</feature>
<dbReference type="InterPro" id="IPR013525">
    <property type="entry name" value="ABC2_TM"/>
</dbReference>
<dbReference type="PROSITE" id="PS00211">
    <property type="entry name" value="ABC_TRANSPORTER_1"/>
    <property type="match status" value="1"/>
</dbReference>
<evidence type="ECO:0000256" key="10">
    <source>
        <dbReference type="SAM" id="Phobius"/>
    </source>
</evidence>
<evidence type="ECO:0000256" key="9">
    <source>
        <dbReference type="SAM" id="MobiDB-lite"/>
    </source>
</evidence>
<dbReference type="GO" id="GO:0016887">
    <property type="term" value="F:ATP hydrolysis activity"/>
    <property type="evidence" value="ECO:0007669"/>
    <property type="project" value="InterPro"/>
</dbReference>
<dbReference type="InterPro" id="IPR034001">
    <property type="entry name" value="ABCG_PDR_1"/>
</dbReference>
<feature type="region of interest" description="Disordered" evidence="9">
    <location>
        <begin position="1"/>
        <end position="49"/>
    </location>
</feature>
<dbReference type="PROSITE" id="PS50893">
    <property type="entry name" value="ABC_TRANSPORTER_2"/>
    <property type="match status" value="2"/>
</dbReference>
<keyword evidence="4 10" id="KW-0812">Transmembrane</keyword>
<dbReference type="GO" id="GO:0016020">
    <property type="term" value="C:membrane"/>
    <property type="evidence" value="ECO:0007669"/>
    <property type="project" value="UniProtKB-SubCell"/>
</dbReference>
<dbReference type="Pfam" id="PF01061">
    <property type="entry name" value="ABC2_membrane"/>
    <property type="match status" value="2"/>
</dbReference>
<keyword evidence="13" id="KW-1185">Reference proteome</keyword>
<dbReference type="InterPro" id="IPR043926">
    <property type="entry name" value="ABCG_dom"/>
</dbReference>
<dbReference type="Pfam" id="PF19055">
    <property type="entry name" value="ABC2_membrane_7"/>
    <property type="match status" value="1"/>
</dbReference>